<dbReference type="OrthoDB" id="342264at2759"/>
<dbReference type="GO" id="GO:0005634">
    <property type="term" value="C:nucleus"/>
    <property type="evidence" value="ECO:0007669"/>
    <property type="project" value="TreeGrafter"/>
</dbReference>
<evidence type="ECO:0000313" key="3">
    <source>
        <dbReference type="EMBL" id="KEY66881.1"/>
    </source>
</evidence>
<dbReference type="EMBL" id="KL648641">
    <property type="protein sequence ID" value="KEY66881.1"/>
    <property type="molecule type" value="Genomic_DNA"/>
</dbReference>
<dbReference type="FunFam" id="3.40.50.10190:FF:000048">
    <property type="entry name" value="DNA repair protein Rtt107"/>
    <property type="match status" value="1"/>
</dbReference>
<proteinExistence type="predicted"/>
<reference evidence="3 4" key="1">
    <citation type="journal article" date="2014" name="BMC Genomics">
        <title>Comparative genome sequencing reveals chemotype-specific gene clusters in the toxigenic black mold Stachybotrys.</title>
        <authorList>
            <person name="Semeiks J."/>
            <person name="Borek D."/>
            <person name="Otwinowski Z."/>
            <person name="Grishin N.V."/>
        </authorList>
    </citation>
    <scope>NUCLEOTIDE SEQUENCE [LARGE SCALE GENOMIC DNA]</scope>
    <source>
        <strain evidence="4">CBS 109288 / IBT 7711</strain>
    </source>
</reference>
<dbReference type="CDD" id="cd18438">
    <property type="entry name" value="BRCT_BRC1_like_rpt4"/>
    <property type="match status" value="1"/>
</dbReference>
<dbReference type="Proteomes" id="UP000028045">
    <property type="component" value="Unassembled WGS sequence"/>
</dbReference>
<protein>
    <recommendedName>
        <fullName evidence="2">BRCT domain-containing protein</fullName>
    </recommendedName>
</protein>
<dbReference type="Pfam" id="PF00533">
    <property type="entry name" value="BRCT"/>
    <property type="match status" value="1"/>
</dbReference>
<feature type="region of interest" description="Disordered" evidence="1">
    <location>
        <begin position="215"/>
        <end position="240"/>
    </location>
</feature>
<feature type="domain" description="BRCT" evidence="2">
    <location>
        <begin position="105"/>
        <end position="195"/>
    </location>
</feature>
<dbReference type="InterPro" id="IPR001357">
    <property type="entry name" value="BRCT_dom"/>
</dbReference>
<dbReference type="CDD" id="cd18436">
    <property type="entry name" value="BRCT_BRC1_like_rpt2"/>
    <property type="match status" value="1"/>
</dbReference>
<name>A0A084ANK2_STACB</name>
<feature type="region of interest" description="Disordered" evidence="1">
    <location>
        <begin position="473"/>
        <end position="554"/>
    </location>
</feature>
<dbReference type="Pfam" id="PF12738">
    <property type="entry name" value="PTCB-BRCT"/>
    <property type="match status" value="1"/>
</dbReference>
<gene>
    <name evidence="3" type="ORF">S7711_05235</name>
</gene>
<dbReference type="HOGENOM" id="CLU_002149_2_0_1"/>
<feature type="compositionally biased region" description="Polar residues" evidence="1">
    <location>
        <begin position="215"/>
        <end position="225"/>
    </location>
</feature>
<evidence type="ECO:0000256" key="1">
    <source>
        <dbReference type="SAM" id="MobiDB-lite"/>
    </source>
</evidence>
<dbReference type="GO" id="GO:0035361">
    <property type="term" value="C:Cul8-RING ubiquitin ligase complex"/>
    <property type="evidence" value="ECO:0007669"/>
    <property type="project" value="TreeGrafter"/>
</dbReference>
<evidence type="ECO:0000259" key="2">
    <source>
        <dbReference type="PROSITE" id="PS50172"/>
    </source>
</evidence>
<dbReference type="CDD" id="cd17743">
    <property type="entry name" value="BRCT_BRC1_like_rpt5"/>
    <property type="match status" value="1"/>
</dbReference>
<accession>A0A084ANK2</accession>
<dbReference type="InterPro" id="IPR053036">
    <property type="entry name" value="CellCycle_DNARepair_Reg"/>
</dbReference>
<dbReference type="PROSITE" id="PS50172">
    <property type="entry name" value="BRCT"/>
    <property type="match status" value="3"/>
</dbReference>
<dbReference type="PANTHER" id="PTHR47667:SF1">
    <property type="entry name" value="REGULATOR OF TY1 TRANSPOSITION PROTEIN 107"/>
    <property type="match status" value="1"/>
</dbReference>
<dbReference type="PANTHER" id="PTHR47667">
    <property type="entry name" value="REGULATOR OF TY1 TRANSPOSITION PROTEIN 107"/>
    <property type="match status" value="1"/>
</dbReference>
<feature type="compositionally biased region" description="Basic and acidic residues" evidence="1">
    <location>
        <begin position="591"/>
        <end position="613"/>
    </location>
</feature>
<feature type="compositionally biased region" description="Polar residues" evidence="1">
    <location>
        <begin position="535"/>
        <end position="548"/>
    </location>
</feature>
<dbReference type="AlphaFoldDB" id="A0A084ANK2"/>
<dbReference type="Pfam" id="PF16770">
    <property type="entry name" value="RTT107_BRCT_5"/>
    <property type="match status" value="1"/>
</dbReference>
<dbReference type="Gene3D" id="3.40.50.10190">
    <property type="entry name" value="BRCT domain"/>
    <property type="match status" value="5"/>
</dbReference>
<dbReference type="CDD" id="cd18439">
    <property type="entry name" value="BRCT_BRC1_like_rpt6"/>
    <property type="match status" value="1"/>
</dbReference>
<dbReference type="GO" id="GO:1990683">
    <property type="term" value="P:DNA double-strand break attachment to nuclear envelope"/>
    <property type="evidence" value="ECO:0007669"/>
    <property type="project" value="TreeGrafter"/>
</dbReference>
<feature type="region of interest" description="Disordered" evidence="1">
    <location>
        <begin position="570"/>
        <end position="622"/>
    </location>
</feature>
<dbReference type="CDD" id="cd18437">
    <property type="entry name" value="BRCT_BRC1_like_rpt3"/>
    <property type="match status" value="1"/>
</dbReference>
<feature type="domain" description="BRCT" evidence="2">
    <location>
        <begin position="341"/>
        <end position="424"/>
    </location>
</feature>
<dbReference type="InterPro" id="IPR036420">
    <property type="entry name" value="BRCT_dom_sf"/>
</dbReference>
<evidence type="ECO:0000313" key="4">
    <source>
        <dbReference type="Proteomes" id="UP000028045"/>
    </source>
</evidence>
<sequence length="858" mass="96264">MTNRAANLSSVFHECSVAFVPSASLTPKSISDFSALLQDNGATVLDPRRDGSIPIEKVTHIISNTIDFQQYTESQAIMIPVVTTQWIVHSVKRNKQAQVRPYSPDPRMIFSEVVMTCAGLPQMDTESIIGATMALGGQESKDIGRPTTHVCALDFGDEKIQVAIRKGWKGKVVLPHWFDACFKLGKRISEEPYLLPDPEVLKKSAEDDLEIPTNENLEHASTPNPQWLPSPPPKHSARPPATVFQDKRVLLSWDLSIHERLKGTIAEIISEGGGRMVSDVDECDIFICQYRAGPQYVQAAQSCKEVGNLSWLYYLIVHNEWTSPLRRLLHYPVPKDGIEGFQNCRITVSNYGGEARIYLENLIKACGAEFTKTMKNDNTHLITARNSSEKCKAAPEWGIAVVNHLWIEECYAKCEMKPLNITKYNHFPPRTNLGEIIGQTFFDESRLRELYYPGGDDSMSPRAKRKRRILEAAEDNAYNHGPAEGVVIGRTEQNGENDGKSDEAEPKSAKKKKEAKQPAEVSTPVKTRHVRSGKENSTPSVVSTGSRSAKTKARDILQAIVPDMELYEKEKKRQSKAGTAPWGGKRAAAMAEKEAANKNQTSHDEGDDAEVRRPSKKARPSLPDVEMRIILTGFERWVEDQKREDQDRRKLRNHGILIVGEGQTCDYLAAPHIVRTVKFLSALARGPKVISSTFIDHVLETDSLPDVDEYTLKDKEAESRYNFKLETSVARAKSHRGKLLRGVPIYCTEKVRNGIESYRAIAEANGAIFKPYKARSGITIKPTTAEEDGNAPPEPVYLLSGFSHEEKGLWTKFIDMAHKGHMEPRIVSPDWLLDVAMAQQIRFDDKFLVENFYKDQMK</sequence>
<feature type="domain" description="BRCT" evidence="2">
    <location>
        <begin position="7"/>
        <end position="104"/>
    </location>
</feature>
<feature type="compositionally biased region" description="Basic and acidic residues" evidence="1">
    <location>
        <begin position="497"/>
        <end position="508"/>
    </location>
</feature>
<organism evidence="3 4">
    <name type="scientific">Stachybotrys chartarum (strain CBS 109288 / IBT 7711)</name>
    <name type="common">Toxic black mold</name>
    <name type="synonym">Stilbospora chartarum</name>
    <dbReference type="NCBI Taxonomy" id="1280523"/>
    <lineage>
        <taxon>Eukaryota</taxon>
        <taxon>Fungi</taxon>
        <taxon>Dikarya</taxon>
        <taxon>Ascomycota</taxon>
        <taxon>Pezizomycotina</taxon>
        <taxon>Sordariomycetes</taxon>
        <taxon>Hypocreomycetidae</taxon>
        <taxon>Hypocreales</taxon>
        <taxon>Stachybotryaceae</taxon>
        <taxon>Stachybotrys</taxon>
    </lineage>
</organism>
<dbReference type="SUPFAM" id="SSF52113">
    <property type="entry name" value="BRCT domain"/>
    <property type="match status" value="5"/>
</dbReference>
<dbReference type="SMART" id="SM00292">
    <property type="entry name" value="BRCT"/>
    <property type="match status" value="5"/>
</dbReference>
<dbReference type="GO" id="GO:0006302">
    <property type="term" value="P:double-strand break repair"/>
    <property type="evidence" value="ECO:0007669"/>
    <property type="project" value="TreeGrafter"/>
</dbReference>
<keyword evidence="4" id="KW-1185">Reference proteome</keyword>